<dbReference type="GO" id="GO:0000976">
    <property type="term" value="F:transcription cis-regulatory region binding"/>
    <property type="evidence" value="ECO:0007669"/>
    <property type="project" value="TreeGrafter"/>
</dbReference>
<dbReference type="Gene3D" id="1.10.357.10">
    <property type="entry name" value="Tetracycline Repressor, domain 2"/>
    <property type="match status" value="1"/>
</dbReference>
<dbReference type="PANTHER" id="PTHR30055:SF234">
    <property type="entry name" value="HTH-TYPE TRANSCRIPTIONAL REGULATOR BETI"/>
    <property type="match status" value="1"/>
</dbReference>
<dbReference type="InterPro" id="IPR001647">
    <property type="entry name" value="HTH_TetR"/>
</dbReference>
<dbReference type="Proteomes" id="UP000028782">
    <property type="component" value="Chromosome"/>
</dbReference>
<dbReference type="PROSITE" id="PS50977">
    <property type="entry name" value="HTH_TETR_2"/>
    <property type="match status" value="1"/>
</dbReference>
<evidence type="ECO:0000256" key="1">
    <source>
        <dbReference type="ARBA" id="ARBA00023015"/>
    </source>
</evidence>
<dbReference type="SUPFAM" id="SSF46689">
    <property type="entry name" value="Homeodomain-like"/>
    <property type="match status" value="1"/>
</dbReference>
<accession>A0A076PD97</accession>
<keyword evidence="1" id="KW-0805">Transcription regulation</keyword>
<dbReference type="InterPro" id="IPR041586">
    <property type="entry name" value="PsrA_TetR_C"/>
</dbReference>
<proteinExistence type="predicted"/>
<dbReference type="EMBL" id="CP006704">
    <property type="protein sequence ID" value="AIJ44779.1"/>
    <property type="molecule type" value="Genomic_DNA"/>
</dbReference>
<keyword evidence="3" id="KW-0804">Transcription</keyword>
<keyword evidence="2 4" id="KW-0238">DNA-binding</keyword>
<dbReference type="HOGENOM" id="CLU_069356_19_1_4"/>
<dbReference type="Pfam" id="PF00440">
    <property type="entry name" value="TetR_N"/>
    <property type="match status" value="1"/>
</dbReference>
<evidence type="ECO:0000313" key="6">
    <source>
        <dbReference type="EMBL" id="AIJ44779.1"/>
    </source>
</evidence>
<dbReference type="InterPro" id="IPR050109">
    <property type="entry name" value="HTH-type_TetR-like_transc_reg"/>
</dbReference>
<dbReference type="Pfam" id="PF17939">
    <property type="entry name" value="TetR_C_30"/>
    <property type="match status" value="1"/>
</dbReference>
<reference evidence="6 7" key="1">
    <citation type="journal article" date="2014" name="Genome Announc.">
        <title>Complete Genome Sequence of Polychlorinated Biphenyl Degrader Comamonas testosteroni TK102 (NBRC 109938).</title>
        <authorList>
            <person name="Fukuda K."/>
            <person name="Hosoyama A."/>
            <person name="Tsuchikane K."/>
            <person name="Ohji S."/>
            <person name="Yamazoe A."/>
            <person name="Fujita N."/>
            <person name="Shintani M."/>
            <person name="Kimbara K."/>
        </authorList>
    </citation>
    <scope>NUCLEOTIDE SEQUENCE [LARGE SCALE GENOMIC DNA]</scope>
    <source>
        <strain evidence="6">TK102</strain>
    </source>
</reference>
<dbReference type="PANTHER" id="PTHR30055">
    <property type="entry name" value="HTH-TYPE TRANSCRIPTIONAL REGULATOR RUTR"/>
    <property type="match status" value="1"/>
</dbReference>
<evidence type="ECO:0000313" key="7">
    <source>
        <dbReference type="Proteomes" id="UP000028782"/>
    </source>
</evidence>
<dbReference type="SUPFAM" id="SSF48498">
    <property type="entry name" value="Tetracyclin repressor-like, C-terminal domain"/>
    <property type="match status" value="1"/>
</dbReference>
<name>A0A076PD97_COMTE</name>
<dbReference type="InterPro" id="IPR009057">
    <property type="entry name" value="Homeodomain-like_sf"/>
</dbReference>
<evidence type="ECO:0000256" key="2">
    <source>
        <dbReference type="ARBA" id="ARBA00023125"/>
    </source>
</evidence>
<protein>
    <submittedName>
        <fullName evidence="6">TetR family transcriptional regulator</fullName>
    </submittedName>
</protein>
<dbReference type="PRINTS" id="PR00455">
    <property type="entry name" value="HTHTETR"/>
</dbReference>
<feature type="DNA-binding region" description="H-T-H motif" evidence="4">
    <location>
        <begin position="77"/>
        <end position="96"/>
    </location>
</feature>
<dbReference type="InterPro" id="IPR036271">
    <property type="entry name" value="Tet_transcr_reg_TetR-rel_C_sf"/>
</dbReference>
<gene>
    <name evidence="6" type="ORF">O987_03055</name>
</gene>
<evidence type="ECO:0000256" key="4">
    <source>
        <dbReference type="PROSITE-ProRule" id="PRU00335"/>
    </source>
</evidence>
<evidence type="ECO:0000259" key="5">
    <source>
        <dbReference type="PROSITE" id="PS50977"/>
    </source>
</evidence>
<feature type="domain" description="HTH tetR-type" evidence="5">
    <location>
        <begin position="54"/>
        <end position="114"/>
    </location>
</feature>
<dbReference type="GO" id="GO:0003700">
    <property type="term" value="F:DNA-binding transcription factor activity"/>
    <property type="evidence" value="ECO:0007669"/>
    <property type="project" value="TreeGrafter"/>
</dbReference>
<evidence type="ECO:0000256" key="3">
    <source>
        <dbReference type="ARBA" id="ARBA00023163"/>
    </source>
</evidence>
<dbReference type="KEGG" id="ctes:O987_03055"/>
<organism evidence="6 7">
    <name type="scientific">Comamonas testosteroni TK102</name>
    <dbReference type="NCBI Taxonomy" id="1392005"/>
    <lineage>
        <taxon>Bacteria</taxon>
        <taxon>Pseudomonadati</taxon>
        <taxon>Pseudomonadota</taxon>
        <taxon>Betaproteobacteria</taxon>
        <taxon>Burkholderiales</taxon>
        <taxon>Comamonadaceae</taxon>
        <taxon>Comamonas</taxon>
    </lineage>
</organism>
<sequence length="260" mass="29052">METTQEDDHVTSLSFAVMRKTASVDVPAVSGRRAALRQAEQAEVTSSGVDRPRAQARQRMLCAAEKLFAQHGYAGTSLRAVMAEADVDTGAIHYHFKNKLGLLKALFEERVQLVNAQREALLAQLEQRHANEPPSIEEVLRAFIAPALRTAYGSDESSFNRVAALCSVDPLKEVREVVFKAYDKTALRFALLLRRVTPHLSETEFQWRLECMYGAMMYIRSDNGRVSHMLNDRHRSDPVEKVIEQLIAFTAAGFAGSQMA</sequence>
<dbReference type="AlphaFoldDB" id="A0A076PD97"/>